<dbReference type="AlphaFoldDB" id="A0A4Y2LSW6"/>
<gene>
    <name evidence="1" type="ORF">AVEN_137419_1</name>
</gene>
<protein>
    <submittedName>
        <fullName evidence="1">Uncharacterized protein</fullName>
    </submittedName>
</protein>
<evidence type="ECO:0000313" key="2">
    <source>
        <dbReference type="Proteomes" id="UP000499080"/>
    </source>
</evidence>
<feature type="non-terminal residue" evidence="1">
    <location>
        <position position="1"/>
    </location>
</feature>
<evidence type="ECO:0000313" key="1">
    <source>
        <dbReference type="EMBL" id="GBN17925.1"/>
    </source>
</evidence>
<sequence>QIHEIVRPHHLQHEIRSLQQVIIRCGIKNNRRTKHGQEENEQLPLVPSALTTRRRFNSRRTSPILPSASISAVPNLWAATRLWASDSLLVGRGTLANSRSRELQELSLVFFHYKQYIFNPLTLSLLLLLHTNPSDLNQNRSMRSFALITSNTKSVRFSRSLYDAVSEIIGEPSMVKRRMSSFRWYQVLAHPKVEV</sequence>
<name>A0A4Y2LSW6_ARAVE</name>
<proteinExistence type="predicted"/>
<accession>A0A4Y2LSW6</accession>
<dbReference type="Proteomes" id="UP000499080">
    <property type="component" value="Unassembled WGS sequence"/>
</dbReference>
<comment type="caution">
    <text evidence="1">The sequence shown here is derived from an EMBL/GenBank/DDBJ whole genome shotgun (WGS) entry which is preliminary data.</text>
</comment>
<keyword evidence="2" id="KW-1185">Reference proteome</keyword>
<reference evidence="1 2" key="1">
    <citation type="journal article" date="2019" name="Sci. Rep.">
        <title>Orb-weaving spider Araneus ventricosus genome elucidates the spidroin gene catalogue.</title>
        <authorList>
            <person name="Kono N."/>
            <person name="Nakamura H."/>
            <person name="Ohtoshi R."/>
            <person name="Moran D.A.P."/>
            <person name="Shinohara A."/>
            <person name="Yoshida Y."/>
            <person name="Fujiwara M."/>
            <person name="Mori M."/>
            <person name="Tomita M."/>
            <person name="Arakawa K."/>
        </authorList>
    </citation>
    <scope>NUCLEOTIDE SEQUENCE [LARGE SCALE GENOMIC DNA]</scope>
</reference>
<dbReference type="EMBL" id="BGPR01278660">
    <property type="protein sequence ID" value="GBN17925.1"/>
    <property type="molecule type" value="Genomic_DNA"/>
</dbReference>
<organism evidence="1 2">
    <name type="scientific">Araneus ventricosus</name>
    <name type="common">Orbweaver spider</name>
    <name type="synonym">Epeira ventricosa</name>
    <dbReference type="NCBI Taxonomy" id="182803"/>
    <lineage>
        <taxon>Eukaryota</taxon>
        <taxon>Metazoa</taxon>
        <taxon>Ecdysozoa</taxon>
        <taxon>Arthropoda</taxon>
        <taxon>Chelicerata</taxon>
        <taxon>Arachnida</taxon>
        <taxon>Araneae</taxon>
        <taxon>Araneomorphae</taxon>
        <taxon>Entelegynae</taxon>
        <taxon>Araneoidea</taxon>
        <taxon>Araneidae</taxon>
        <taxon>Araneus</taxon>
    </lineage>
</organism>